<dbReference type="EMBL" id="MFID01000019">
    <property type="protein sequence ID" value="OGF81065.1"/>
    <property type="molecule type" value="Genomic_DNA"/>
</dbReference>
<keyword evidence="1" id="KW-0677">Repeat</keyword>
<dbReference type="SMART" id="SM00028">
    <property type="entry name" value="TPR"/>
    <property type="match status" value="4"/>
</dbReference>
<feature type="transmembrane region" description="Helical" evidence="5">
    <location>
        <begin position="259"/>
        <end position="276"/>
    </location>
</feature>
<dbReference type="PANTHER" id="PTHR44943:SF8">
    <property type="entry name" value="TPR REPEAT-CONTAINING PROTEIN MJ0263"/>
    <property type="match status" value="1"/>
</dbReference>
<sequence length="794" mass="86982">MFNINFMRGDSYEAPEGEERNFFQKSAEWCLIAVAFLLPVWFWPNTLSAVEFNKALMLSVLVFAAFLCYLAQAITSGKTKLPFHWSFLLLLGSLIIWLVSALSSQFSGGLWGLGAEPTSFLSLLVFTLFFLLVGAVFSSFADLFKVFTAAFLGFALLTLASLFSVFGWMKWMGGLFADPTFNTVGSWNSLALAEGFFIFMVYPLMAHLKGVARTVLNVFLVLALVLMFVINFQLAWIITGFFALVILSYAIWRRNVSPAAIAIPALILFLSIFGILKHDTIIALTIPAPVEVGVNYQATIDVAKGALEQNILLGPGPGSFGYLWDLYKPTAINSTVFWQVRFSSGASLLMTMLAETGILAGLMFALFLMLVWYLGIKVTTSQSEKMPSAISLAAFLMLSYMLVVWALYPAGYTLTALGFLALGLIFALAHVSGGVHSYTLSLFGEGPKGLVSAMVVVILIIASFGGLYVAASKYIGQVAFADGLNAFNRDGNADKAEAQLLLAARSEPRNDIYLRNLSQLYSLRAQFLLQNNAVPRDLLGSQFKDMLDKAISASQQALSKNPMDYQNYRIFGKIYESLVPLNTPGALDAAIAQYDEAIKHAPTNPLLWNDKATTYVSDATTRRDLLMLKKAEEALQKATELKPDYTEAYFLLAQVFDAEGNSAEAIKRSEAAALLGPDNIGSLFQLGLLYYKDNRVDDARIIFERAVSINENYSNARYFLGLIYDRQNRKSDAIAQFEKILGLNPGNGEVINILSNLKAGKSALAGIVPPEAAPEKRSQPPVPENSVKNGPSGQ</sequence>
<feature type="transmembrane region" description="Helical" evidence="5">
    <location>
        <begin position="388"/>
        <end position="408"/>
    </location>
</feature>
<dbReference type="Gene3D" id="1.25.40.10">
    <property type="entry name" value="Tetratricopeptide repeat domain"/>
    <property type="match status" value="3"/>
</dbReference>
<keyword evidence="5" id="KW-0472">Membrane</keyword>
<dbReference type="PROSITE" id="PS50005">
    <property type="entry name" value="TPR"/>
    <property type="match status" value="3"/>
</dbReference>
<keyword evidence="5" id="KW-0812">Transmembrane</keyword>
<dbReference type="Pfam" id="PF13432">
    <property type="entry name" value="TPR_16"/>
    <property type="match status" value="2"/>
</dbReference>
<feature type="transmembrane region" description="Helical" evidence="5">
    <location>
        <begin position="357"/>
        <end position="376"/>
    </location>
</feature>
<dbReference type="InterPro" id="IPR051685">
    <property type="entry name" value="Ycf3/AcsC/BcsC/TPR_MFPF"/>
</dbReference>
<keyword evidence="2 3" id="KW-0802">TPR repeat</keyword>
<dbReference type="InterPro" id="IPR011990">
    <property type="entry name" value="TPR-like_helical_dom_sf"/>
</dbReference>
<feature type="transmembrane region" description="Helical" evidence="5">
    <location>
        <begin position="87"/>
        <end position="108"/>
    </location>
</feature>
<feature type="transmembrane region" description="Helical" evidence="5">
    <location>
        <begin position="234"/>
        <end position="252"/>
    </location>
</feature>
<feature type="transmembrane region" description="Helical" evidence="5">
    <location>
        <begin position="414"/>
        <end position="438"/>
    </location>
</feature>
<keyword evidence="5" id="KW-1133">Transmembrane helix</keyword>
<evidence type="ECO:0000313" key="6">
    <source>
        <dbReference type="EMBL" id="OGF81065.1"/>
    </source>
</evidence>
<feature type="transmembrane region" description="Helical" evidence="5">
    <location>
        <begin position="55"/>
        <end position="75"/>
    </location>
</feature>
<feature type="transmembrane region" description="Helical" evidence="5">
    <location>
        <begin position="450"/>
        <end position="471"/>
    </location>
</feature>
<dbReference type="STRING" id="1798351.A2930_03360"/>
<evidence type="ECO:0000256" key="4">
    <source>
        <dbReference type="SAM" id="MobiDB-lite"/>
    </source>
</evidence>
<feature type="repeat" description="TPR" evidence="3">
    <location>
        <begin position="680"/>
        <end position="713"/>
    </location>
</feature>
<evidence type="ECO:0000256" key="3">
    <source>
        <dbReference type="PROSITE-ProRule" id="PRU00339"/>
    </source>
</evidence>
<organism evidence="6 7">
    <name type="scientific">Candidatus Giovannonibacteria bacterium RIFCSPLOWO2_01_FULL_45_34</name>
    <dbReference type="NCBI Taxonomy" id="1798351"/>
    <lineage>
        <taxon>Bacteria</taxon>
        <taxon>Candidatus Giovannoniibacteriota</taxon>
    </lineage>
</organism>
<accession>A0A1F5WZI1</accession>
<dbReference type="SUPFAM" id="SSF48452">
    <property type="entry name" value="TPR-like"/>
    <property type="match status" value="2"/>
</dbReference>
<feature type="transmembrane region" description="Helical" evidence="5">
    <location>
        <begin position="186"/>
        <end position="204"/>
    </location>
</feature>
<dbReference type="AlphaFoldDB" id="A0A1F5WZI1"/>
<feature type="region of interest" description="Disordered" evidence="4">
    <location>
        <begin position="769"/>
        <end position="794"/>
    </location>
</feature>
<feature type="repeat" description="TPR" evidence="3">
    <location>
        <begin position="714"/>
        <end position="747"/>
    </location>
</feature>
<feature type="repeat" description="TPR" evidence="3">
    <location>
        <begin position="646"/>
        <end position="679"/>
    </location>
</feature>
<proteinExistence type="predicted"/>
<evidence type="ECO:0000256" key="5">
    <source>
        <dbReference type="SAM" id="Phobius"/>
    </source>
</evidence>
<feature type="transmembrane region" description="Helical" evidence="5">
    <location>
        <begin position="26"/>
        <end position="43"/>
    </location>
</feature>
<dbReference type="PANTHER" id="PTHR44943">
    <property type="entry name" value="CELLULOSE SYNTHASE OPERON PROTEIN C"/>
    <property type="match status" value="1"/>
</dbReference>
<protein>
    <submittedName>
        <fullName evidence="6">Uncharacterized protein</fullName>
    </submittedName>
</protein>
<evidence type="ECO:0000256" key="2">
    <source>
        <dbReference type="ARBA" id="ARBA00022803"/>
    </source>
</evidence>
<feature type="transmembrane region" description="Helical" evidence="5">
    <location>
        <begin position="211"/>
        <end position="228"/>
    </location>
</feature>
<reference evidence="6 7" key="1">
    <citation type="journal article" date="2016" name="Nat. Commun.">
        <title>Thousands of microbial genomes shed light on interconnected biogeochemical processes in an aquifer system.</title>
        <authorList>
            <person name="Anantharaman K."/>
            <person name="Brown C.T."/>
            <person name="Hug L.A."/>
            <person name="Sharon I."/>
            <person name="Castelle C.J."/>
            <person name="Probst A.J."/>
            <person name="Thomas B.C."/>
            <person name="Singh A."/>
            <person name="Wilkins M.J."/>
            <person name="Karaoz U."/>
            <person name="Brodie E.L."/>
            <person name="Williams K.H."/>
            <person name="Hubbard S.S."/>
            <person name="Banfield J.F."/>
        </authorList>
    </citation>
    <scope>NUCLEOTIDE SEQUENCE [LARGE SCALE GENOMIC DNA]</scope>
</reference>
<dbReference type="InterPro" id="IPR019734">
    <property type="entry name" value="TPR_rpt"/>
</dbReference>
<gene>
    <name evidence="6" type="ORF">A2930_03360</name>
</gene>
<name>A0A1F5WZI1_9BACT</name>
<feature type="transmembrane region" description="Helical" evidence="5">
    <location>
        <begin position="120"/>
        <end position="140"/>
    </location>
</feature>
<evidence type="ECO:0000256" key="1">
    <source>
        <dbReference type="ARBA" id="ARBA00022737"/>
    </source>
</evidence>
<dbReference type="Proteomes" id="UP000178114">
    <property type="component" value="Unassembled WGS sequence"/>
</dbReference>
<feature type="transmembrane region" description="Helical" evidence="5">
    <location>
        <begin position="147"/>
        <end position="166"/>
    </location>
</feature>
<comment type="caution">
    <text evidence="6">The sequence shown here is derived from an EMBL/GenBank/DDBJ whole genome shotgun (WGS) entry which is preliminary data.</text>
</comment>
<evidence type="ECO:0000313" key="7">
    <source>
        <dbReference type="Proteomes" id="UP000178114"/>
    </source>
</evidence>